<proteinExistence type="predicted"/>
<dbReference type="Pfam" id="PF16249">
    <property type="entry name" value="DUF4906"/>
    <property type="match status" value="1"/>
</dbReference>
<dbReference type="PROSITE" id="PS51257">
    <property type="entry name" value="PROKAR_LIPOPROTEIN"/>
    <property type="match status" value="1"/>
</dbReference>
<dbReference type="InterPro" id="IPR032594">
    <property type="entry name" value="DUF4906"/>
</dbReference>
<evidence type="ECO:0000313" key="3">
    <source>
        <dbReference type="Proteomes" id="UP000195772"/>
    </source>
</evidence>
<dbReference type="AlphaFoldDB" id="A0A1Y3QWJ4"/>
<gene>
    <name evidence="2" type="ORF">B5G41_06210</name>
</gene>
<evidence type="ECO:0000313" key="2">
    <source>
        <dbReference type="EMBL" id="OUN04051.1"/>
    </source>
</evidence>
<evidence type="ECO:0000259" key="1">
    <source>
        <dbReference type="Pfam" id="PF16249"/>
    </source>
</evidence>
<dbReference type="EMBL" id="NFHB01000003">
    <property type="protein sequence ID" value="OUN04051.1"/>
    <property type="molecule type" value="Genomic_DNA"/>
</dbReference>
<comment type="caution">
    <text evidence="2">The sequence shown here is derived from an EMBL/GenBank/DDBJ whole genome shotgun (WGS) entry which is preliminary data.</text>
</comment>
<reference evidence="3" key="1">
    <citation type="submission" date="2017-04" db="EMBL/GenBank/DDBJ databases">
        <title>Function of individual gut microbiota members based on whole genome sequencing of pure cultures obtained from chicken caecum.</title>
        <authorList>
            <person name="Medvecky M."/>
            <person name="Cejkova D."/>
            <person name="Polansky O."/>
            <person name="Karasova D."/>
            <person name="Kubasova T."/>
            <person name="Cizek A."/>
            <person name="Rychlik I."/>
        </authorList>
    </citation>
    <scope>NUCLEOTIDE SEQUENCE [LARGE SCALE GENOMIC DNA]</scope>
    <source>
        <strain evidence="3">An90</strain>
    </source>
</reference>
<feature type="domain" description="DUF4906" evidence="1">
    <location>
        <begin position="211"/>
        <end position="281"/>
    </location>
</feature>
<dbReference type="Proteomes" id="UP000195772">
    <property type="component" value="Unassembled WGS sequence"/>
</dbReference>
<dbReference type="OrthoDB" id="1002035at2"/>
<accession>A0A1Y3QWJ4</accession>
<dbReference type="RefSeq" id="WP_087401876.1">
    <property type="nucleotide sequence ID" value="NZ_JADMTG010000006.1"/>
</dbReference>
<sequence length="610" mass="66868">MKTLIHILWGTLLFAGSCSDEMPVCTPAVHGPRHVTFTFSCDALPGTRAVADESRVEDINLYLFPANDAPARHVYAASQRTVALELPDGRYTLYAVANLGTDTGPLPEAEVRALRSAWNPDGSDSGTLPMSAMRTFTVRGTTQIAIELVRAVAKVDFSYTVAADFRNSLSVRSVRLCNVPRFAALFGEGRITADGECAATEAFPADGDGYSAVYYLPENLQGENVSIPGQEQKNEANAPEYAAYILIEGEADGLHVVYRIYLGENNTSDFNIARNRVYRIEARILGRNTVDWRVSTTEVSVTPFAERHAPGRTATAQFRVVSTNNDRSTCFLTCEREEGDGDVTLDGEPILFGVPYPFLSGDGERTADITYTQQREGDVRLRLVLTDEKGLHAERVLQTSYVREPLRVSFTQDKFELAALDRARVDFTVEQDDYDGTYTVQVEGTPTLFRNLTDDIGPVTGYTVAGNGTYPLRIRPEAVGENPYRITVTDEKGNSAFFDSFVTGIKTVSCFTFSFSKISGGIEVVAEGTYPVMNDLTITLNPTVTVVLRGGATKTLTCTMNVKIEADRMRGRASATLDLGTGYTDYSVTDYEATFSRTASENGMVEYAVR</sequence>
<organism evidence="2 3">
    <name type="scientific">Alistipes onderdonkii</name>
    <dbReference type="NCBI Taxonomy" id="328813"/>
    <lineage>
        <taxon>Bacteria</taxon>
        <taxon>Pseudomonadati</taxon>
        <taxon>Bacteroidota</taxon>
        <taxon>Bacteroidia</taxon>
        <taxon>Bacteroidales</taxon>
        <taxon>Rikenellaceae</taxon>
        <taxon>Alistipes</taxon>
    </lineage>
</organism>
<name>A0A1Y3QWJ4_9BACT</name>
<protein>
    <submittedName>
        <fullName evidence="2">DUF4906 domain-containing protein</fullName>
    </submittedName>
</protein>